<comment type="caution">
    <text evidence="1">The sequence shown here is derived from an EMBL/GenBank/DDBJ whole genome shotgun (WGS) entry which is preliminary data.</text>
</comment>
<protein>
    <submittedName>
        <fullName evidence="1">Uncharacterized protein</fullName>
    </submittedName>
</protein>
<accession>A0AA37BWM9</accession>
<evidence type="ECO:0000313" key="1">
    <source>
        <dbReference type="EMBL" id="GHI46215.1"/>
    </source>
</evidence>
<proteinExistence type="predicted"/>
<evidence type="ECO:0000313" key="2">
    <source>
        <dbReference type="Proteomes" id="UP001051844"/>
    </source>
</evidence>
<dbReference type="Proteomes" id="UP001051844">
    <property type="component" value="Unassembled WGS sequence"/>
</dbReference>
<sequence length="385" mass="39427">MPSGAVKVGMGWDCAIAPAPAFLAVGVPGPVGAAGAGGRNNPVGRGPALGKNARSARRWEGQGLDVFVCAGCEAVLSAPVARVALPVHARQGWGHSLMPVLMESGTYAVDPEPGGPAGAAVLAPGDLRGTVLLPERCDGCCGSAGGDGPNLACVRCGLPVATRVDDCGYWQEVWCDPGATRVVPGADAEVPSRWAELAEECAPLPPVAPEGWWDPRWAAAVGAALAGVVALSGGRPVAVPPGPLAVTLGRAVDALLPPGPPGRTVVPAGPGLPVPEDPRALALVPVHPRTGEVWPCPGGVDGVPLDAAVWLHVAQGPDELPHPAAGRVPAGVHRDEPLPLRPLTLFRADLDVFLRTLSRLPAFHEPWLRRIHEEVRGRGYAGAPF</sequence>
<reference evidence="1" key="1">
    <citation type="submission" date="2022-09" db="EMBL/GenBank/DDBJ databases">
        <title>Whole genome shotgun sequence of Streptomyces albidoflavus NBRC 12854.</title>
        <authorList>
            <person name="Komaki H."/>
            <person name="Tamura T."/>
        </authorList>
    </citation>
    <scope>NUCLEOTIDE SEQUENCE</scope>
    <source>
        <strain evidence="1">NBRC 12854</strain>
    </source>
</reference>
<dbReference type="EMBL" id="BNDZ01000005">
    <property type="protein sequence ID" value="GHI46215.1"/>
    <property type="molecule type" value="Genomic_DNA"/>
</dbReference>
<gene>
    <name evidence="1" type="ORF">ScoT_23890</name>
</gene>
<name>A0AA37BWM9_9ACTN</name>
<dbReference type="AlphaFoldDB" id="A0AA37BWM9"/>
<organism evidence="1 2">
    <name type="scientific">Streptomyces albidoflavus</name>
    <dbReference type="NCBI Taxonomy" id="1886"/>
    <lineage>
        <taxon>Bacteria</taxon>
        <taxon>Bacillati</taxon>
        <taxon>Actinomycetota</taxon>
        <taxon>Actinomycetes</taxon>
        <taxon>Kitasatosporales</taxon>
        <taxon>Streptomycetaceae</taxon>
        <taxon>Streptomyces</taxon>
        <taxon>Streptomyces albidoflavus group</taxon>
    </lineage>
</organism>